<feature type="compositionally biased region" description="Polar residues" evidence="1">
    <location>
        <begin position="188"/>
        <end position="198"/>
    </location>
</feature>
<dbReference type="AlphaFoldDB" id="B6AN47"/>
<organism evidence="2">
    <name type="scientific">Leptospirillum sp. Group II '5-way CG'</name>
    <dbReference type="NCBI Taxonomy" id="419541"/>
    <lineage>
        <taxon>Bacteria</taxon>
        <taxon>Pseudomonadati</taxon>
        <taxon>Nitrospirota</taxon>
        <taxon>Nitrospiria</taxon>
        <taxon>Nitrospirales</taxon>
        <taxon>Nitrospiraceae</taxon>
        <taxon>Leptospirillum</taxon>
    </lineage>
</organism>
<gene>
    <name evidence="2" type="ORF">CGL2_10706008</name>
</gene>
<reference evidence="2" key="1">
    <citation type="journal article" date="2004" name="Nature">
        <title>Community structure and metabolism through reconstruction of microbial genomes from the environment.</title>
        <authorList>
            <person name="Tyson G.W."/>
            <person name="Chapman J."/>
            <person name="Hugenholtz P."/>
            <person name="Allen E.E."/>
            <person name="Ram R.J."/>
            <person name="Richardson P.M."/>
            <person name="Solovyev V.V."/>
            <person name="Rubin E.M."/>
            <person name="Rokhsar D.S."/>
            <person name="Banfield J.F."/>
        </authorList>
    </citation>
    <scope>NUCLEOTIDE SEQUENCE [LARGE SCALE GENOMIC DNA]</scope>
</reference>
<evidence type="ECO:0008006" key="3">
    <source>
        <dbReference type="Google" id="ProtNLM"/>
    </source>
</evidence>
<dbReference type="EMBL" id="DS995259">
    <property type="protein sequence ID" value="EDZ39910.1"/>
    <property type="molecule type" value="Genomic_DNA"/>
</dbReference>
<accession>B6AN47</accession>
<sequence length="221" mass="24527">MGENIQYVLPPASFSSDGQKIRTPERIFDGRVATCLDLAMLFAACFEQAGLRPVILLKEKHAWVGVWLIDTNFSGAIVDDLQAIRKRVESGEFIVLETTGITNTSRSSLRRACSTAKTYLEEEGTFQYAVDIHRARELRILPLPSRSTSQHAAAEVSDKNTPSIEEMPDLPPLNPELISEVELDGRDTPTTMSKSPIETAQGFKKEGDFSKVGPRARNFWG</sequence>
<feature type="region of interest" description="Disordered" evidence="1">
    <location>
        <begin position="149"/>
        <end position="221"/>
    </location>
</feature>
<proteinExistence type="predicted"/>
<evidence type="ECO:0000256" key="1">
    <source>
        <dbReference type="SAM" id="MobiDB-lite"/>
    </source>
</evidence>
<evidence type="ECO:0000313" key="2">
    <source>
        <dbReference type="EMBL" id="EDZ39910.1"/>
    </source>
</evidence>
<reference evidence="2" key="2">
    <citation type="journal article" date="2008" name="PLoS Biol.">
        <title>Population genomic analysis of strain variation in Leptospirillum group II bacteria involved in acid mine drainage formation.</title>
        <authorList>
            <person name="Simmons S.L."/>
            <person name="Dibartolo G."/>
            <person name="Denef V.J."/>
            <person name="Goltsman D.S."/>
            <person name="Thelen M.P."/>
            <person name="Banfield J.F."/>
        </authorList>
    </citation>
    <scope>NUCLEOTIDE SEQUENCE [LARGE SCALE GENOMIC DNA]</scope>
</reference>
<name>B6AN47_9BACT</name>
<protein>
    <recommendedName>
        <fullName evidence="3">Transglutaminase-like domain-containing protein</fullName>
    </recommendedName>
</protein>